<comment type="caution">
    <text evidence="2">The sequence shown here is derived from an EMBL/GenBank/DDBJ whole genome shotgun (WGS) entry which is preliminary data.</text>
</comment>
<protein>
    <recommendedName>
        <fullName evidence="1">F-box associated beta-propeller type 1 domain-containing protein</fullName>
    </recommendedName>
</protein>
<organism evidence="2 3">
    <name type="scientific">Heracleum sosnowskyi</name>
    <dbReference type="NCBI Taxonomy" id="360622"/>
    <lineage>
        <taxon>Eukaryota</taxon>
        <taxon>Viridiplantae</taxon>
        <taxon>Streptophyta</taxon>
        <taxon>Embryophyta</taxon>
        <taxon>Tracheophyta</taxon>
        <taxon>Spermatophyta</taxon>
        <taxon>Magnoliopsida</taxon>
        <taxon>eudicotyledons</taxon>
        <taxon>Gunneridae</taxon>
        <taxon>Pentapetalae</taxon>
        <taxon>asterids</taxon>
        <taxon>campanulids</taxon>
        <taxon>Apiales</taxon>
        <taxon>Apiaceae</taxon>
        <taxon>Apioideae</taxon>
        <taxon>apioid superclade</taxon>
        <taxon>Tordylieae</taxon>
        <taxon>Tordyliinae</taxon>
        <taxon>Heracleum</taxon>
    </lineage>
</organism>
<dbReference type="PANTHER" id="PTHR31672:SF13">
    <property type="entry name" value="F-BOX PROTEIN CPR30-LIKE"/>
    <property type="match status" value="1"/>
</dbReference>
<keyword evidence="3" id="KW-1185">Reference proteome</keyword>
<name>A0AAD8NCM0_9APIA</name>
<dbReference type="AlphaFoldDB" id="A0AAD8NCM0"/>
<reference evidence="2" key="2">
    <citation type="submission" date="2023-05" db="EMBL/GenBank/DDBJ databases">
        <authorList>
            <person name="Schelkunov M.I."/>
        </authorList>
    </citation>
    <scope>NUCLEOTIDE SEQUENCE</scope>
    <source>
        <strain evidence="2">Hsosn_3</strain>
        <tissue evidence="2">Leaf</tissue>
    </source>
</reference>
<proteinExistence type="predicted"/>
<gene>
    <name evidence="2" type="ORF">POM88_003722</name>
</gene>
<evidence type="ECO:0000259" key="1">
    <source>
        <dbReference type="Pfam" id="PF07734"/>
    </source>
</evidence>
<dbReference type="Proteomes" id="UP001237642">
    <property type="component" value="Unassembled WGS sequence"/>
</dbReference>
<evidence type="ECO:0000313" key="3">
    <source>
        <dbReference type="Proteomes" id="UP001237642"/>
    </source>
</evidence>
<dbReference type="Pfam" id="PF07734">
    <property type="entry name" value="FBA_1"/>
    <property type="match status" value="1"/>
</dbReference>
<accession>A0AAD8NCM0</accession>
<dbReference type="PANTHER" id="PTHR31672">
    <property type="entry name" value="BNACNNG10540D PROTEIN"/>
    <property type="match status" value="1"/>
</dbReference>
<dbReference type="InterPro" id="IPR006527">
    <property type="entry name" value="F-box-assoc_dom_typ1"/>
</dbReference>
<sequence length="209" mass="24096">MALETPRVLAYDVLDHMPRHNSYVCGPCDGLYYLYHSDYCDRALWNPAISNIDLLLTCAKSLAKNSFAISLKPDLPSQFTYALYEVYGFGFDHVSGDYKVVVMKSYWKANHDPKHPVSVFVYSLSTDSWRYCGDLAKAYDLEINKCYIYVNECCYWFGSLDYSSEVIITFNMANDSFKEIDVPDYAQPSSKSLHETQKIFDIWTWSEGC</sequence>
<dbReference type="NCBIfam" id="TIGR01640">
    <property type="entry name" value="F_box_assoc_1"/>
    <property type="match status" value="1"/>
</dbReference>
<dbReference type="EMBL" id="JAUIZM010000001">
    <property type="protein sequence ID" value="KAK1404117.1"/>
    <property type="molecule type" value="Genomic_DNA"/>
</dbReference>
<feature type="domain" description="F-box associated beta-propeller type 1" evidence="1">
    <location>
        <begin position="26"/>
        <end position="181"/>
    </location>
</feature>
<dbReference type="InterPro" id="IPR017451">
    <property type="entry name" value="F-box-assoc_interact_dom"/>
</dbReference>
<dbReference type="InterPro" id="IPR050796">
    <property type="entry name" value="SCF_F-box_component"/>
</dbReference>
<reference evidence="2" key="1">
    <citation type="submission" date="2023-02" db="EMBL/GenBank/DDBJ databases">
        <title>Genome of toxic invasive species Heracleum sosnowskyi carries increased number of genes despite the absence of recent whole-genome duplications.</title>
        <authorList>
            <person name="Schelkunov M."/>
            <person name="Shtratnikova V."/>
            <person name="Makarenko M."/>
            <person name="Klepikova A."/>
            <person name="Omelchenko D."/>
            <person name="Novikova G."/>
            <person name="Obukhova E."/>
            <person name="Bogdanov V."/>
            <person name="Penin A."/>
            <person name="Logacheva M."/>
        </authorList>
    </citation>
    <scope>NUCLEOTIDE SEQUENCE</scope>
    <source>
        <strain evidence="2">Hsosn_3</strain>
        <tissue evidence="2">Leaf</tissue>
    </source>
</reference>
<evidence type="ECO:0000313" key="2">
    <source>
        <dbReference type="EMBL" id="KAK1404117.1"/>
    </source>
</evidence>